<evidence type="ECO:0000259" key="2">
    <source>
        <dbReference type="PROSITE" id="PS50995"/>
    </source>
</evidence>
<dbReference type="PROSITE" id="PS50995">
    <property type="entry name" value="HTH_MARR_2"/>
    <property type="match status" value="1"/>
</dbReference>
<name>A0A372JRA3_9ACTN</name>
<evidence type="ECO:0000256" key="1">
    <source>
        <dbReference type="SAM" id="MobiDB-lite"/>
    </source>
</evidence>
<dbReference type="Pfam" id="PF12802">
    <property type="entry name" value="MarR_2"/>
    <property type="match status" value="1"/>
</dbReference>
<dbReference type="PANTHER" id="PTHR33164">
    <property type="entry name" value="TRANSCRIPTIONAL REGULATOR, MARR FAMILY"/>
    <property type="match status" value="1"/>
</dbReference>
<comment type="caution">
    <text evidence="3">The sequence shown here is derived from an EMBL/GenBank/DDBJ whole genome shotgun (WGS) entry which is preliminary data.</text>
</comment>
<dbReference type="InterPro" id="IPR036390">
    <property type="entry name" value="WH_DNA-bd_sf"/>
</dbReference>
<dbReference type="Gene3D" id="1.10.10.10">
    <property type="entry name" value="Winged helix-like DNA-binding domain superfamily/Winged helix DNA-binding domain"/>
    <property type="match status" value="1"/>
</dbReference>
<dbReference type="InterPro" id="IPR036388">
    <property type="entry name" value="WH-like_DNA-bd_sf"/>
</dbReference>
<dbReference type="InterPro" id="IPR039422">
    <property type="entry name" value="MarR/SlyA-like"/>
</dbReference>
<dbReference type="GO" id="GO:0006950">
    <property type="term" value="P:response to stress"/>
    <property type="evidence" value="ECO:0007669"/>
    <property type="project" value="TreeGrafter"/>
</dbReference>
<reference evidence="3 4" key="1">
    <citation type="submission" date="2018-08" db="EMBL/GenBank/DDBJ databases">
        <title>Actinomadura jelena sp. nov., a novel Actinomycete isolated from soil in Chad.</title>
        <authorList>
            <person name="Shi L."/>
        </authorList>
    </citation>
    <scope>NUCLEOTIDE SEQUENCE [LARGE SCALE GENOMIC DNA]</scope>
    <source>
        <strain evidence="3 4">NEAU-G17</strain>
    </source>
</reference>
<gene>
    <name evidence="3" type="ORF">DZF91_05920</name>
</gene>
<evidence type="ECO:0000313" key="3">
    <source>
        <dbReference type="EMBL" id="RFU42563.1"/>
    </source>
</evidence>
<dbReference type="InterPro" id="IPR000835">
    <property type="entry name" value="HTH_MarR-typ"/>
</dbReference>
<dbReference type="SUPFAM" id="SSF46785">
    <property type="entry name" value="Winged helix' DNA-binding domain"/>
    <property type="match status" value="1"/>
</dbReference>
<proteinExistence type="predicted"/>
<dbReference type="CDD" id="cd00090">
    <property type="entry name" value="HTH_ARSR"/>
    <property type="match status" value="1"/>
</dbReference>
<feature type="domain" description="HTH marR-type" evidence="2">
    <location>
        <begin position="12"/>
        <end position="150"/>
    </location>
</feature>
<dbReference type="OrthoDB" id="7774677at2"/>
<accession>A0A372JRA3</accession>
<dbReference type="Proteomes" id="UP000261811">
    <property type="component" value="Unassembled WGS sequence"/>
</dbReference>
<dbReference type="GO" id="GO:0003700">
    <property type="term" value="F:DNA-binding transcription factor activity"/>
    <property type="evidence" value="ECO:0007669"/>
    <property type="project" value="InterPro"/>
</dbReference>
<evidence type="ECO:0000313" key="4">
    <source>
        <dbReference type="Proteomes" id="UP000261811"/>
    </source>
</evidence>
<organism evidence="3 4">
    <name type="scientific">Actinomadura logoneensis</name>
    <dbReference type="NCBI Taxonomy" id="2293572"/>
    <lineage>
        <taxon>Bacteria</taxon>
        <taxon>Bacillati</taxon>
        <taxon>Actinomycetota</taxon>
        <taxon>Actinomycetes</taxon>
        <taxon>Streptosporangiales</taxon>
        <taxon>Thermomonosporaceae</taxon>
        <taxon>Actinomadura</taxon>
    </lineage>
</organism>
<dbReference type="SMART" id="SM00347">
    <property type="entry name" value="HTH_MARR"/>
    <property type="match status" value="1"/>
</dbReference>
<dbReference type="AlphaFoldDB" id="A0A372JRA3"/>
<dbReference type="EMBL" id="QURH01000113">
    <property type="protein sequence ID" value="RFU42563.1"/>
    <property type="molecule type" value="Genomic_DNA"/>
</dbReference>
<sequence length="187" mass="19636">MSSDVSGRPAGERDSVVAVERAMVAIRRSQTRRTLGRIAGPDGMDPTLFGVLDAVEEHGGPCAVTDIAAALGVDQPRASRLAARTEEEGLVTRRPDASDRRRTLLELTATGRDRLDRAHRARQEVFAAAMAGWPDADRAEFARLITAFVASFRETVAARADGGAAGQGPEAGDRGDGPVSATADSAV</sequence>
<dbReference type="InterPro" id="IPR011991">
    <property type="entry name" value="ArsR-like_HTH"/>
</dbReference>
<protein>
    <submittedName>
        <fullName evidence="3">MarR family transcriptional regulator</fullName>
    </submittedName>
</protein>
<feature type="region of interest" description="Disordered" evidence="1">
    <location>
        <begin position="159"/>
        <end position="187"/>
    </location>
</feature>
<dbReference type="RefSeq" id="WP_117356478.1">
    <property type="nucleotide sequence ID" value="NZ_QURH01000113.1"/>
</dbReference>
<dbReference type="PANTHER" id="PTHR33164:SF57">
    <property type="entry name" value="MARR-FAMILY TRANSCRIPTIONAL REGULATOR"/>
    <property type="match status" value="1"/>
</dbReference>
<keyword evidence="4" id="KW-1185">Reference proteome</keyword>